<dbReference type="Proteomes" id="UP000826195">
    <property type="component" value="Unassembled WGS sequence"/>
</dbReference>
<name>A0AAV7HSF2_COTGL</name>
<evidence type="ECO:0000256" key="1">
    <source>
        <dbReference type="SAM" id="Coils"/>
    </source>
</evidence>
<comment type="caution">
    <text evidence="2">The sequence shown here is derived from an EMBL/GenBank/DDBJ whole genome shotgun (WGS) entry which is preliminary data.</text>
</comment>
<keyword evidence="1" id="KW-0175">Coiled coil</keyword>
<protein>
    <submittedName>
        <fullName evidence="2">Uncharacterized protein</fullName>
    </submittedName>
</protein>
<keyword evidence="3" id="KW-1185">Reference proteome</keyword>
<gene>
    <name evidence="2" type="ORF">KQX54_005556</name>
</gene>
<evidence type="ECO:0000313" key="3">
    <source>
        <dbReference type="Proteomes" id="UP000826195"/>
    </source>
</evidence>
<organism evidence="2 3">
    <name type="scientific">Cotesia glomerata</name>
    <name type="common">Lepidopteran parasitic wasp</name>
    <name type="synonym">Apanteles glomeratus</name>
    <dbReference type="NCBI Taxonomy" id="32391"/>
    <lineage>
        <taxon>Eukaryota</taxon>
        <taxon>Metazoa</taxon>
        <taxon>Ecdysozoa</taxon>
        <taxon>Arthropoda</taxon>
        <taxon>Hexapoda</taxon>
        <taxon>Insecta</taxon>
        <taxon>Pterygota</taxon>
        <taxon>Neoptera</taxon>
        <taxon>Endopterygota</taxon>
        <taxon>Hymenoptera</taxon>
        <taxon>Apocrita</taxon>
        <taxon>Ichneumonoidea</taxon>
        <taxon>Braconidae</taxon>
        <taxon>Microgastrinae</taxon>
        <taxon>Cotesia</taxon>
    </lineage>
</organism>
<reference evidence="2 3" key="1">
    <citation type="journal article" date="2021" name="J. Hered.">
        <title>A chromosome-level genome assembly of the parasitoid wasp, Cotesia glomerata (Hymenoptera: Braconidae).</title>
        <authorList>
            <person name="Pinto B.J."/>
            <person name="Weis J.J."/>
            <person name="Gamble T."/>
            <person name="Ode P.J."/>
            <person name="Paul R."/>
            <person name="Zaspel J.M."/>
        </authorList>
    </citation>
    <scope>NUCLEOTIDE SEQUENCE [LARGE SCALE GENOMIC DNA]</scope>
    <source>
        <strain evidence="2">CgM1</strain>
    </source>
</reference>
<feature type="coiled-coil region" evidence="1">
    <location>
        <begin position="50"/>
        <end position="77"/>
    </location>
</feature>
<dbReference type="EMBL" id="JAHXZJ010002982">
    <property type="protein sequence ID" value="KAH0534581.1"/>
    <property type="molecule type" value="Genomic_DNA"/>
</dbReference>
<sequence length="148" mass="17240">MERSRFFVKKAYKEGVVSSASTILSNPANRAVIPSRRILKRRARFSVRLRAAVRGKLKEEEREKKRKKEMKNDLTGAFTQQLCCVSIYLGRCCLTRLLKEKRREVRDANAAHPSNVVAQATLKTLFKYRELYLSCYLDEKPNLYLCFC</sequence>
<dbReference type="AlphaFoldDB" id="A0AAV7HSF2"/>
<proteinExistence type="predicted"/>
<evidence type="ECO:0000313" key="2">
    <source>
        <dbReference type="EMBL" id="KAH0534581.1"/>
    </source>
</evidence>
<accession>A0AAV7HSF2</accession>